<sequence length="158" mass="18383">MDNREGGQRVAWLPEDYNRVWAGAHFGEWLAGVELVRYDEIVDQMLQEQGFERRGHEIVAAPGKKGVRLNMARMLKEAQAKVIAEREQRFRVAKEKMGEYILAHDELKSCMPDWDDLSWDEQSNEFMLTLHADYSEDAEIEWLLGYGAEDDTIICDKM</sequence>
<organism evidence="1">
    <name type="scientific">Siphoviridae sp. ctKNZ79</name>
    <dbReference type="NCBI Taxonomy" id="2825440"/>
    <lineage>
        <taxon>Viruses</taxon>
        <taxon>Duplodnaviria</taxon>
        <taxon>Heunggongvirae</taxon>
        <taxon>Uroviricota</taxon>
        <taxon>Caudoviricetes</taxon>
    </lineage>
</organism>
<evidence type="ECO:0000313" key="1">
    <source>
        <dbReference type="EMBL" id="DAF91146.1"/>
    </source>
</evidence>
<accession>A0A8S5U9T2</accession>
<name>A0A8S5U9T2_9CAUD</name>
<reference evidence="1" key="1">
    <citation type="journal article" date="2021" name="Proc. Natl. Acad. Sci. U.S.A.">
        <title>A Catalog of Tens of Thousands of Viruses from Human Metagenomes Reveals Hidden Associations with Chronic Diseases.</title>
        <authorList>
            <person name="Tisza M.J."/>
            <person name="Buck C.B."/>
        </authorList>
    </citation>
    <scope>NUCLEOTIDE SEQUENCE</scope>
    <source>
        <strain evidence="1">CtKNZ79</strain>
    </source>
</reference>
<dbReference type="EMBL" id="BK016045">
    <property type="protein sequence ID" value="DAF91146.1"/>
    <property type="molecule type" value="Genomic_DNA"/>
</dbReference>
<protein>
    <submittedName>
        <fullName evidence="1">Uncharacterized protein</fullName>
    </submittedName>
</protein>
<proteinExistence type="predicted"/>